<dbReference type="RefSeq" id="XP_002673528.1">
    <property type="nucleotide sequence ID" value="XM_002673482.1"/>
</dbReference>
<dbReference type="KEGG" id="ngr:NAEGRDRAFT_71369"/>
<name>D2VQW4_NAEGR</name>
<dbReference type="GeneID" id="8864531"/>
<dbReference type="InterPro" id="IPR016137">
    <property type="entry name" value="RGS"/>
</dbReference>
<protein>
    <submittedName>
        <fullName evidence="2">Predicted protein</fullName>
    </submittedName>
</protein>
<dbReference type="InParanoid" id="D2VQW4"/>
<dbReference type="InterPro" id="IPR044926">
    <property type="entry name" value="RGS_subdomain_2"/>
</dbReference>
<evidence type="ECO:0000313" key="3">
    <source>
        <dbReference type="Proteomes" id="UP000006671"/>
    </source>
</evidence>
<dbReference type="OrthoDB" id="199677at2759"/>
<evidence type="ECO:0000259" key="1">
    <source>
        <dbReference type="PROSITE" id="PS50132"/>
    </source>
</evidence>
<dbReference type="PROSITE" id="PS50132">
    <property type="entry name" value="RGS"/>
    <property type="match status" value="1"/>
</dbReference>
<proteinExistence type="predicted"/>
<evidence type="ECO:0000313" key="2">
    <source>
        <dbReference type="EMBL" id="EFC40784.1"/>
    </source>
</evidence>
<sequence>MPQLAKVHMEGFEQSVRMDSKYFNNSFRIKPCMFLIRNGKVAKSWRHNYADACPNIIKDLVLHMDKTIASPISDLIIDSLLANATDKENSHSNNHSSSEREVMIEIEGASQQSAQPITTDQVTTVNTTFANMGGIMKSIESFFSTVPRYKMIPGTSDLQSLSTEMKQSLEQDSLNICKSKERNIPKSRSCFAADIEFYQNIDPKTIDVNMILQTDHFRKYFKIMSSKEYNSENIIFWEDINLKYKPLTSKFNNFSKAKIVAESIGKYFLFDESSIMYVNTRDKLRQDVKFKISEIFSDKVEEDFFLSQAPLLFDEVLNEMTASVLQDMFIRFSVSDLFSEMIQTRIHK</sequence>
<keyword evidence="3" id="KW-1185">Reference proteome</keyword>
<organism evidence="3">
    <name type="scientific">Naegleria gruberi</name>
    <name type="common">Amoeba</name>
    <dbReference type="NCBI Taxonomy" id="5762"/>
    <lineage>
        <taxon>Eukaryota</taxon>
        <taxon>Discoba</taxon>
        <taxon>Heterolobosea</taxon>
        <taxon>Tetramitia</taxon>
        <taxon>Eutetramitia</taxon>
        <taxon>Vahlkampfiidae</taxon>
        <taxon>Naegleria</taxon>
    </lineage>
</organism>
<reference evidence="2 3" key="1">
    <citation type="journal article" date="2010" name="Cell">
        <title>The genome of Naegleria gruberi illuminates early eukaryotic versatility.</title>
        <authorList>
            <person name="Fritz-Laylin L.K."/>
            <person name="Prochnik S.E."/>
            <person name="Ginger M.L."/>
            <person name="Dacks J.B."/>
            <person name="Carpenter M.L."/>
            <person name="Field M.C."/>
            <person name="Kuo A."/>
            <person name="Paredez A."/>
            <person name="Chapman J."/>
            <person name="Pham J."/>
            <person name="Shu S."/>
            <person name="Neupane R."/>
            <person name="Cipriano M."/>
            <person name="Mancuso J."/>
            <person name="Tu H."/>
            <person name="Salamov A."/>
            <person name="Lindquist E."/>
            <person name="Shapiro H."/>
            <person name="Lucas S."/>
            <person name="Grigoriev I.V."/>
            <person name="Cande W.Z."/>
            <person name="Fulton C."/>
            <person name="Rokhsar D.S."/>
            <person name="Dawson S.C."/>
        </authorList>
    </citation>
    <scope>NUCLEOTIDE SEQUENCE [LARGE SCALE GENOMIC DNA]</scope>
    <source>
        <strain evidence="2 3">NEG-M</strain>
    </source>
</reference>
<feature type="domain" description="RGS" evidence="1">
    <location>
        <begin position="207"/>
        <end position="342"/>
    </location>
</feature>
<dbReference type="Gene3D" id="1.10.167.10">
    <property type="entry name" value="Regulator of G-protein Signalling 4, domain 2"/>
    <property type="match status" value="1"/>
</dbReference>
<dbReference type="OMA" id="ANDHADQ"/>
<dbReference type="SUPFAM" id="SSF48097">
    <property type="entry name" value="Regulator of G-protein signaling, RGS"/>
    <property type="match status" value="1"/>
</dbReference>
<accession>D2VQW4</accession>
<dbReference type="InterPro" id="IPR036305">
    <property type="entry name" value="RGS_sf"/>
</dbReference>
<dbReference type="VEuPathDB" id="AmoebaDB:NAEGRDRAFT_71369"/>
<dbReference type="Proteomes" id="UP000006671">
    <property type="component" value="Unassembled WGS sequence"/>
</dbReference>
<gene>
    <name evidence="2" type="ORF">NAEGRDRAFT_71369</name>
</gene>
<dbReference type="EMBL" id="GG738890">
    <property type="protein sequence ID" value="EFC40784.1"/>
    <property type="molecule type" value="Genomic_DNA"/>
</dbReference>
<dbReference type="AlphaFoldDB" id="D2VQW4"/>